<dbReference type="Proteomes" id="UP001362999">
    <property type="component" value="Unassembled WGS sequence"/>
</dbReference>
<reference evidence="1 2" key="1">
    <citation type="journal article" date="2024" name="J Genomics">
        <title>Draft genome sequencing and assembly of Favolaschia claudopus CIRM-BRFM 2984 isolated from oak limbs.</title>
        <authorList>
            <person name="Navarro D."/>
            <person name="Drula E."/>
            <person name="Chaduli D."/>
            <person name="Cazenave R."/>
            <person name="Ahrendt S."/>
            <person name="Wang J."/>
            <person name="Lipzen A."/>
            <person name="Daum C."/>
            <person name="Barry K."/>
            <person name="Grigoriev I.V."/>
            <person name="Favel A."/>
            <person name="Rosso M.N."/>
            <person name="Martin F."/>
        </authorList>
    </citation>
    <scope>NUCLEOTIDE SEQUENCE [LARGE SCALE GENOMIC DNA]</scope>
    <source>
        <strain evidence="1 2">CIRM-BRFM 2984</strain>
    </source>
</reference>
<proteinExistence type="predicted"/>
<accession>A0AAW0DIV4</accession>
<name>A0AAW0DIV4_9AGAR</name>
<organism evidence="1 2">
    <name type="scientific">Favolaschia claudopus</name>
    <dbReference type="NCBI Taxonomy" id="2862362"/>
    <lineage>
        <taxon>Eukaryota</taxon>
        <taxon>Fungi</taxon>
        <taxon>Dikarya</taxon>
        <taxon>Basidiomycota</taxon>
        <taxon>Agaricomycotina</taxon>
        <taxon>Agaricomycetes</taxon>
        <taxon>Agaricomycetidae</taxon>
        <taxon>Agaricales</taxon>
        <taxon>Marasmiineae</taxon>
        <taxon>Mycenaceae</taxon>
        <taxon>Favolaschia</taxon>
    </lineage>
</organism>
<dbReference type="EMBL" id="JAWWNJ010000007">
    <property type="protein sequence ID" value="KAK7052520.1"/>
    <property type="molecule type" value="Genomic_DNA"/>
</dbReference>
<protein>
    <submittedName>
        <fullName evidence="1">Glyceraldehyde-3-phosphate dehydrogenase</fullName>
    </submittedName>
</protein>
<gene>
    <name evidence="1" type="ORF">R3P38DRAFT_2860781</name>
</gene>
<evidence type="ECO:0000313" key="2">
    <source>
        <dbReference type="Proteomes" id="UP001362999"/>
    </source>
</evidence>
<dbReference type="AlphaFoldDB" id="A0AAW0DIV4"/>
<evidence type="ECO:0000313" key="1">
    <source>
        <dbReference type="EMBL" id="KAK7052520.1"/>
    </source>
</evidence>
<comment type="caution">
    <text evidence="1">The sequence shown here is derived from an EMBL/GenBank/DDBJ whole genome shotgun (WGS) entry which is preliminary data.</text>
</comment>
<sequence>MLEGTETMADAGSGGEAWLSGPSRFPPPIQRNDELVTALLKSAAVVAAPYRYVPRVPQEILDLIVDNMDDKATLQTCSVVCWAFVHSCRKRLFRDLCFMMSSDTPDGLYQLFLCYPHLASYVQSVTIYRLPNSSIWMRTGSLLPALLGLLTRVTKIALFGCWGDWLDMAPSLASALLRIVSSGALERLHLLTVTNVPAPFLRASLTVPNLSMFHVGLDSNAPDVMLPRAGSSPEFLNLSLDSKVGKILEFMLQNPHYFSNVRRLAVNPIPHSINSSANLALVLSAVQSTLERLDIQWHELHIDHFDKSRFDYSRLTCLRTIQLHIVMEQHTLPPYLPWVLDRLRASNPRLTSLAIVLHLPAAVVASSSGADPVVISKIDALLGGGEAFPALQDAHITVIPESSPPSLVPDYVAFFAAHLPKARRRGVLRVEQGWRKRGEAVMPLLPYIEVWPHRKKG</sequence>
<keyword evidence="2" id="KW-1185">Reference proteome</keyword>